<dbReference type="InterPro" id="IPR050807">
    <property type="entry name" value="TransReg_Diox_bact_type"/>
</dbReference>
<dbReference type="InterPro" id="IPR010982">
    <property type="entry name" value="Lambda_DNA-bd_dom_sf"/>
</dbReference>
<dbReference type="SUPFAM" id="SSF47413">
    <property type="entry name" value="lambda repressor-like DNA-binding domains"/>
    <property type="match status" value="1"/>
</dbReference>
<dbReference type="Gene3D" id="2.60.120.10">
    <property type="entry name" value="Jelly Rolls"/>
    <property type="match status" value="1"/>
</dbReference>
<protein>
    <submittedName>
        <fullName evidence="4">XRE family transcriptional regulator</fullName>
    </submittedName>
</protein>
<dbReference type="CDD" id="cd02209">
    <property type="entry name" value="cupin_XRE_C"/>
    <property type="match status" value="1"/>
</dbReference>
<feature type="compositionally biased region" description="Low complexity" evidence="2">
    <location>
        <begin position="1"/>
        <end position="17"/>
    </location>
</feature>
<dbReference type="PANTHER" id="PTHR46797:SF1">
    <property type="entry name" value="METHYLPHOSPHONATE SYNTHASE"/>
    <property type="match status" value="1"/>
</dbReference>
<dbReference type="InterPro" id="IPR014710">
    <property type="entry name" value="RmlC-like_jellyroll"/>
</dbReference>
<dbReference type="Gene3D" id="1.10.260.40">
    <property type="entry name" value="lambda repressor-like DNA-binding domains"/>
    <property type="match status" value="1"/>
</dbReference>
<dbReference type="SMART" id="SM00530">
    <property type="entry name" value="HTH_XRE"/>
    <property type="match status" value="1"/>
</dbReference>
<feature type="region of interest" description="Disordered" evidence="2">
    <location>
        <begin position="1"/>
        <end position="20"/>
    </location>
</feature>
<evidence type="ECO:0000259" key="3">
    <source>
        <dbReference type="PROSITE" id="PS50943"/>
    </source>
</evidence>
<dbReference type="PANTHER" id="PTHR46797">
    <property type="entry name" value="HTH-TYPE TRANSCRIPTIONAL REGULATOR"/>
    <property type="match status" value="1"/>
</dbReference>
<keyword evidence="1" id="KW-0238">DNA-binding</keyword>
<reference evidence="4 5" key="1">
    <citation type="submission" date="2024-03" db="EMBL/GenBank/DDBJ databases">
        <title>Natural products discovery in diverse microorganisms through a two-stage MS feature dereplication strategy.</title>
        <authorList>
            <person name="Zhang R."/>
        </authorList>
    </citation>
    <scope>NUCLEOTIDE SEQUENCE [LARGE SCALE GENOMIC DNA]</scope>
    <source>
        <strain evidence="4 5">18930</strain>
    </source>
</reference>
<organism evidence="4 5">
    <name type="scientific">Rhodococcus sovatensis</name>
    <dbReference type="NCBI Taxonomy" id="1805840"/>
    <lineage>
        <taxon>Bacteria</taxon>
        <taxon>Bacillati</taxon>
        <taxon>Actinomycetota</taxon>
        <taxon>Actinomycetes</taxon>
        <taxon>Mycobacteriales</taxon>
        <taxon>Nocardiaceae</taxon>
        <taxon>Rhodococcus</taxon>
    </lineage>
</organism>
<gene>
    <name evidence="4" type="ORF">WDS16_14405</name>
</gene>
<dbReference type="Pfam" id="PF01381">
    <property type="entry name" value="HTH_3"/>
    <property type="match status" value="1"/>
</dbReference>
<keyword evidence="5" id="KW-1185">Reference proteome</keyword>
<dbReference type="EMBL" id="CP147846">
    <property type="protein sequence ID" value="WXG71705.1"/>
    <property type="molecule type" value="Genomic_DNA"/>
</dbReference>
<feature type="domain" description="HTH cro/C1-type" evidence="3">
    <location>
        <begin position="23"/>
        <end position="77"/>
    </location>
</feature>
<proteinExistence type="predicted"/>
<evidence type="ECO:0000313" key="5">
    <source>
        <dbReference type="Proteomes" id="UP001432000"/>
    </source>
</evidence>
<dbReference type="Proteomes" id="UP001432000">
    <property type="component" value="Chromosome"/>
</dbReference>
<accession>A0ABZ2PTW4</accession>
<evidence type="ECO:0000256" key="2">
    <source>
        <dbReference type="SAM" id="MobiDB-lite"/>
    </source>
</evidence>
<dbReference type="PROSITE" id="PS50943">
    <property type="entry name" value="HTH_CROC1"/>
    <property type="match status" value="1"/>
</dbReference>
<evidence type="ECO:0000313" key="4">
    <source>
        <dbReference type="EMBL" id="WXG71705.1"/>
    </source>
</evidence>
<dbReference type="InterPro" id="IPR011051">
    <property type="entry name" value="RmlC_Cupin_sf"/>
</dbReference>
<dbReference type="InterPro" id="IPR001387">
    <property type="entry name" value="Cro/C1-type_HTH"/>
</dbReference>
<dbReference type="CDD" id="cd00093">
    <property type="entry name" value="HTH_XRE"/>
    <property type="match status" value="1"/>
</dbReference>
<dbReference type="SUPFAM" id="SSF51182">
    <property type="entry name" value="RmlC-like cupins"/>
    <property type="match status" value="1"/>
</dbReference>
<evidence type="ECO:0000256" key="1">
    <source>
        <dbReference type="ARBA" id="ARBA00023125"/>
    </source>
</evidence>
<name>A0ABZ2PTW4_9NOCA</name>
<sequence length="210" mass="22181">MSTAAEPTAAEPTAAAPRIGRRLKDARRARRLTLDDVAETCGVTKGFLSKLERDHVNPSVATLVRVCAALDLEVGSLFDTAPAGELVRAGALPRVAFGGEKMTEFLLTPLGERRIQVLLGELEAGGGSGAESYSLPLDVNFVHVLSGGLTIRFDGDVPGGVVSEEVVLECGDAFTFSPRRHHSFEAGDVGARVLWVLNPALPEKPPSVRG</sequence>